<feature type="compositionally biased region" description="Basic and acidic residues" evidence="5">
    <location>
        <begin position="147"/>
        <end position="172"/>
    </location>
</feature>
<dbReference type="InterPro" id="IPR051219">
    <property type="entry name" value="Heterochromatin_chromo-domain"/>
</dbReference>
<feature type="domain" description="C3H1-type" evidence="7">
    <location>
        <begin position="345"/>
        <end position="378"/>
    </location>
</feature>
<dbReference type="Pfam" id="PF00385">
    <property type="entry name" value="Chromo"/>
    <property type="match status" value="1"/>
</dbReference>
<feature type="compositionally biased region" description="Basic and acidic residues" evidence="5">
    <location>
        <begin position="253"/>
        <end position="271"/>
    </location>
</feature>
<protein>
    <recommendedName>
        <fullName evidence="10">Chromo domain-containing protein</fullName>
    </recommendedName>
</protein>
<evidence type="ECO:0000259" key="7">
    <source>
        <dbReference type="PROSITE" id="PS50103"/>
    </source>
</evidence>
<evidence type="ECO:0000313" key="9">
    <source>
        <dbReference type="Proteomes" id="UP000799438"/>
    </source>
</evidence>
<gene>
    <name evidence="8" type="ORF">K452DRAFT_355495</name>
</gene>
<feature type="zinc finger region" description="C3H1-type" evidence="4">
    <location>
        <begin position="345"/>
        <end position="378"/>
    </location>
</feature>
<dbReference type="InterPro" id="IPR000953">
    <property type="entry name" value="Chromo/chromo_shadow_dom"/>
</dbReference>
<comment type="subcellular location">
    <subcellularLocation>
        <location evidence="1">Nucleus</location>
    </subcellularLocation>
</comment>
<dbReference type="RefSeq" id="XP_033401730.1">
    <property type="nucleotide sequence ID" value="XM_033545964.1"/>
</dbReference>
<dbReference type="EMBL" id="ML995476">
    <property type="protein sequence ID" value="KAF2146018.1"/>
    <property type="molecule type" value="Genomic_DNA"/>
</dbReference>
<evidence type="ECO:0000259" key="6">
    <source>
        <dbReference type="PROSITE" id="PS50013"/>
    </source>
</evidence>
<dbReference type="GO" id="GO:0005634">
    <property type="term" value="C:nucleus"/>
    <property type="evidence" value="ECO:0007669"/>
    <property type="project" value="UniProtKB-SubCell"/>
</dbReference>
<feature type="domain" description="Chromo" evidence="6">
    <location>
        <begin position="34"/>
        <end position="67"/>
    </location>
</feature>
<evidence type="ECO:0008006" key="10">
    <source>
        <dbReference type="Google" id="ProtNLM"/>
    </source>
</evidence>
<organism evidence="8 9">
    <name type="scientific">Aplosporella prunicola CBS 121167</name>
    <dbReference type="NCBI Taxonomy" id="1176127"/>
    <lineage>
        <taxon>Eukaryota</taxon>
        <taxon>Fungi</taxon>
        <taxon>Dikarya</taxon>
        <taxon>Ascomycota</taxon>
        <taxon>Pezizomycotina</taxon>
        <taxon>Dothideomycetes</taxon>
        <taxon>Dothideomycetes incertae sedis</taxon>
        <taxon>Botryosphaeriales</taxon>
        <taxon>Aplosporellaceae</taxon>
        <taxon>Aplosporella</taxon>
    </lineage>
</organism>
<dbReference type="Gene3D" id="2.40.50.40">
    <property type="match status" value="1"/>
</dbReference>
<sequence length="996" mass="112367">MAALAPDDDELEGSLSDSDISLTSTVQSEPQDEYDVDCIVAETVTDDGDKRYLVKWQGYDHHRNTWEGLTSFNGRTPLDNWEFSQTEIAKGLKEPFNVEEWEKGQRQLAEESQRRKALRRTKRRKLALADQDKSAPPTTTTTSALFSEDKGPGRPRRPRDQEETMGKKKPDPNVRSFATATDAIRNLNAPRSERPPDLSQMDFIDPRSGAEEPRVREFYNRRKSIHDAPEYRPRQPHESTRPHGPQQDPEEHEPDRPYRRPSDQEGYDQSRPHSRPSNQERYDRGRTLHRPPLQGGLEGSNQHQTVGSFNAPAALSNIFGAVRPDNPVHPSARPPPSPSPPPMPIGGPVTCFFWAEQQRGRGFGCLKGADCKYLHEDTGNIAAPPPNYDPSLDVRPNHPKPEALTCFYWYQGHIGKGEGCRFTEETCRFFHRNTGLVGNPLTKKSMRVPMDTPALPLVQPPKDPHFNPPSGPESLAQLNKQLRNDSGASHDPRLPEVPFNAIRLLLDISGTENDGQTCEVAISGIPFSNRPVFSSTAEECAKSLNIDTSTGKCLSIKITCPGSEYREKHLTSKLSDMCEIIPTSTASVATLEGLAKYLRRNSCAALVLQDSFALAIFPLSQREWKSFASPSLATSHAALGCHFRDPIMFHMPLINYPEGVTAPEKKVADLLSKLFKIEDHMIFFKWYTGELLDKNVFVMVDLDDSNERLKKDLDLMSRYFHALGARCFHVGLPTSWDYWLRYVESGCVVLHPAQWKYHRIPKLADLLLSATKKINFIEIGRDIFSPNFSSSSGGIPPHITYRHLFLTGAAIMVTDDLFEDHPADAFSIIEAFLQTQNALPKWRRQYNKIAARPDLKAWCLELADKDKGKNLNIRLKTFDRVSFFIQPEIKYKHGKPSKDAQIVEIEAVGDHAEHWKRDPTEATDWLVVQFAVWTSFNADKHRKFVVVHGPGWEPKCPEDHQNIRFMDSDMALREILPVNKRAQSSRKGAEAASGAG</sequence>
<evidence type="ECO:0000256" key="2">
    <source>
        <dbReference type="ARBA" id="ARBA00011353"/>
    </source>
</evidence>
<dbReference type="Proteomes" id="UP000799438">
    <property type="component" value="Unassembled WGS sequence"/>
</dbReference>
<feature type="compositionally biased region" description="Pro residues" evidence="5">
    <location>
        <begin position="332"/>
        <end position="344"/>
    </location>
</feature>
<evidence type="ECO:0000313" key="8">
    <source>
        <dbReference type="EMBL" id="KAF2146018.1"/>
    </source>
</evidence>
<feature type="compositionally biased region" description="Basic and acidic residues" evidence="5">
    <location>
        <begin position="204"/>
        <end position="241"/>
    </location>
</feature>
<dbReference type="GO" id="GO:0006338">
    <property type="term" value="P:chromatin remodeling"/>
    <property type="evidence" value="ECO:0007669"/>
    <property type="project" value="UniProtKB-ARBA"/>
</dbReference>
<dbReference type="InterPro" id="IPR023780">
    <property type="entry name" value="Chromo_domain"/>
</dbReference>
<comment type="subunit">
    <text evidence="2">Component of the NuA4 histone acetyltransferase complex.</text>
</comment>
<dbReference type="SMART" id="SM00298">
    <property type="entry name" value="CHROMO"/>
    <property type="match status" value="1"/>
</dbReference>
<keyword evidence="4" id="KW-0479">Metal-binding</keyword>
<evidence type="ECO:0000256" key="4">
    <source>
        <dbReference type="PROSITE-ProRule" id="PRU00723"/>
    </source>
</evidence>
<evidence type="ECO:0000256" key="1">
    <source>
        <dbReference type="ARBA" id="ARBA00004123"/>
    </source>
</evidence>
<reference evidence="8" key="1">
    <citation type="journal article" date="2020" name="Stud. Mycol.">
        <title>101 Dothideomycetes genomes: a test case for predicting lifestyles and emergence of pathogens.</title>
        <authorList>
            <person name="Haridas S."/>
            <person name="Albert R."/>
            <person name="Binder M."/>
            <person name="Bloem J."/>
            <person name="Labutti K."/>
            <person name="Salamov A."/>
            <person name="Andreopoulos B."/>
            <person name="Baker S."/>
            <person name="Barry K."/>
            <person name="Bills G."/>
            <person name="Bluhm B."/>
            <person name="Cannon C."/>
            <person name="Castanera R."/>
            <person name="Culley D."/>
            <person name="Daum C."/>
            <person name="Ezra D."/>
            <person name="Gonzalez J."/>
            <person name="Henrissat B."/>
            <person name="Kuo A."/>
            <person name="Liang C."/>
            <person name="Lipzen A."/>
            <person name="Lutzoni F."/>
            <person name="Magnuson J."/>
            <person name="Mondo S."/>
            <person name="Nolan M."/>
            <person name="Ohm R."/>
            <person name="Pangilinan J."/>
            <person name="Park H.-J."/>
            <person name="Ramirez L."/>
            <person name="Alfaro M."/>
            <person name="Sun H."/>
            <person name="Tritt A."/>
            <person name="Yoshinaga Y."/>
            <person name="Zwiers L.-H."/>
            <person name="Turgeon B."/>
            <person name="Goodwin S."/>
            <person name="Spatafora J."/>
            <person name="Crous P."/>
            <person name="Grigoriev I."/>
        </authorList>
    </citation>
    <scope>NUCLEOTIDE SEQUENCE</scope>
    <source>
        <strain evidence="8">CBS 121167</strain>
    </source>
</reference>
<keyword evidence="4" id="KW-0862">Zinc</keyword>
<dbReference type="GO" id="GO:0008270">
    <property type="term" value="F:zinc ion binding"/>
    <property type="evidence" value="ECO:0007669"/>
    <property type="project" value="UniProtKB-KW"/>
</dbReference>
<accession>A0A6A6BQJ1</accession>
<dbReference type="PROSITE" id="PS50103">
    <property type="entry name" value="ZF_C3H1"/>
    <property type="match status" value="1"/>
</dbReference>
<name>A0A6A6BQJ1_9PEZI</name>
<feature type="compositionally biased region" description="Basic and acidic residues" evidence="5">
    <location>
        <begin position="100"/>
        <end position="114"/>
    </location>
</feature>
<evidence type="ECO:0000256" key="3">
    <source>
        <dbReference type="ARBA" id="ARBA00023242"/>
    </source>
</evidence>
<dbReference type="InterPro" id="IPR000571">
    <property type="entry name" value="Znf_CCCH"/>
</dbReference>
<feature type="region of interest" description="Disordered" evidence="5">
    <location>
        <begin position="1"/>
        <end position="33"/>
    </location>
</feature>
<dbReference type="PROSITE" id="PS50013">
    <property type="entry name" value="CHROMO_2"/>
    <property type="match status" value="1"/>
</dbReference>
<dbReference type="AlphaFoldDB" id="A0A6A6BQJ1"/>
<dbReference type="SUPFAM" id="SSF54160">
    <property type="entry name" value="Chromo domain-like"/>
    <property type="match status" value="1"/>
</dbReference>
<dbReference type="InterPro" id="IPR016197">
    <property type="entry name" value="Chromo-like_dom_sf"/>
</dbReference>
<feature type="region of interest" description="Disordered" evidence="5">
    <location>
        <begin position="92"/>
        <end position="307"/>
    </location>
</feature>
<keyword evidence="9" id="KW-1185">Reference proteome</keyword>
<dbReference type="GeneID" id="54303470"/>
<keyword evidence="3" id="KW-0539">Nucleus</keyword>
<dbReference type="PANTHER" id="PTHR22812">
    <property type="entry name" value="CHROMOBOX PROTEIN"/>
    <property type="match status" value="1"/>
</dbReference>
<keyword evidence="4" id="KW-0863">Zinc-finger</keyword>
<feature type="compositionally biased region" description="Basic residues" evidence="5">
    <location>
        <begin position="115"/>
        <end position="126"/>
    </location>
</feature>
<feature type="compositionally biased region" description="Low complexity" evidence="5">
    <location>
        <begin position="134"/>
        <end position="144"/>
    </location>
</feature>
<evidence type="ECO:0000256" key="5">
    <source>
        <dbReference type="SAM" id="MobiDB-lite"/>
    </source>
</evidence>
<feature type="region of interest" description="Disordered" evidence="5">
    <location>
        <begin position="320"/>
        <end position="344"/>
    </location>
</feature>
<feature type="compositionally biased region" description="Low complexity" evidence="5">
    <location>
        <begin position="13"/>
        <end position="25"/>
    </location>
</feature>
<proteinExistence type="predicted"/>
<feature type="compositionally biased region" description="Acidic residues" evidence="5">
    <location>
        <begin position="1"/>
        <end position="12"/>
    </location>
</feature>
<dbReference type="OrthoDB" id="1918685at2759"/>